<organism evidence="3 4">
    <name type="scientific">Kordia antarctica</name>
    <dbReference type="NCBI Taxonomy" id="1218801"/>
    <lineage>
        <taxon>Bacteria</taxon>
        <taxon>Pseudomonadati</taxon>
        <taxon>Bacteroidota</taxon>
        <taxon>Flavobacteriia</taxon>
        <taxon>Flavobacteriales</taxon>
        <taxon>Flavobacteriaceae</taxon>
        <taxon>Kordia</taxon>
    </lineage>
</organism>
<gene>
    <name evidence="3" type="ORF">IMCC3317_02070</name>
</gene>
<dbReference type="SUPFAM" id="SSF48452">
    <property type="entry name" value="TPR-like"/>
    <property type="match status" value="1"/>
</dbReference>
<dbReference type="Pfam" id="PF14559">
    <property type="entry name" value="TPR_19"/>
    <property type="match status" value="1"/>
</dbReference>
<protein>
    <recommendedName>
        <fullName evidence="5">Beta-barrel assembly-enhancing protease</fullName>
    </recommendedName>
</protein>
<dbReference type="InterPro" id="IPR011990">
    <property type="entry name" value="TPR-like_helical_dom_sf"/>
</dbReference>
<evidence type="ECO:0000256" key="1">
    <source>
        <dbReference type="PROSITE-ProRule" id="PRU00339"/>
    </source>
</evidence>
<keyword evidence="4" id="KW-1185">Reference proteome</keyword>
<evidence type="ECO:0000313" key="3">
    <source>
        <dbReference type="EMBL" id="QHI34862.1"/>
    </source>
</evidence>
<keyword evidence="2" id="KW-0732">Signal</keyword>
<sequence>MKSKITHVASVAVFMCFLFTSTAFAQINTPRGSQKATVSQTVGITNISVTYSRPSVRGREIWGKLVPYGMNNFGFGTAKESPWRAGADENTVITFSNDVKIEGKPIKAGTYGLHMEVKENGSVTLIFSNNSTSWGSYFYEPSEDALRVEVQSKEIPTKELLTFDFIEVKPNSTTLALQWEKKEIPFAIEVDVTTIVLANIRKTMQDQLGFNRQTWEDAAAFSLNNGGDLDEALAWINNAIAGQFYSQQTFANTQIKAAILMKQGKNDEALAAIDQALPLATVIEIHQYGRQLLAQKMNDRAMEIFTYNAKKHKGTWPVHYGMARAYSAKGDFKPAIKHLKKALENAPNAASKSRVQANLDKLKKGEAI</sequence>
<evidence type="ECO:0008006" key="5">
    <source>
        <dbReference type="Google" id="ProtNLM"/>
    </source>
</evidence>
<dbReference type="SMART" id="SM00028">
    <property type="entry name" value="TPR"/>
    <property type="match status" value="2"/>
</dbReference>
<reference evidence="3 4" key="1">
    <citation type="journal article" date="2013" name="Int. J. Syst. Evol. Microbiol.">
        <title>Kordia antarctica sp. nov., isolated from Antarctic seawater.</title>
        <authorList>
            <person name="Baek K."/>
            <person name="Choi A."/>
            <person name="Kang I."/>
            <person name="Lee K."/>
            <person name="Cho J.C."/>
        </authorList>
    </citation>
    <scope>NUCLEOTIDE SEQUENCE [LARGE SCALE GENOMIC DNA]</scope>
    <source>
        <strain evidence="3 4">IMCC3317</strain>
    </source>
</reference>
<dbReference type="OrthoDB" id="187854at2"/>
<dbReference type="KEGG" id="kan:IMCC3317_02070"/>
<feature type="chain" id="PRO_5029461886" description="Beta-barrel assembly-enhancing protease" evidence="2">
    <location>
        <begin position="26"/>
        <end position="368"/>
    </location>
</feature>
<evidence type="ECO:0000313" key="4">
    <source>
        <dbReference type="Proteomes" id="UP000464657"/>
    </source>
</evidence>
<dbReference type="InterPro" id="IPR021314">
    <property type="entry name" value="DUF2911"/>
</dbReference>
<dbReference type="RefSeq" id="WP_160127649.1">
    <property type="nucleotide sequence ID" value="NZ_CP019288.1"/>
</dbReference>
<keyword evidence="1" id="KW-0802">TPR repeat</keyword>
<proteinExistence type="predicted"/>
<dbReference type="Proteomes" id="UP000464657">
    <property type="component" value="Chromosome"/>
</dbReference>
<dbReference type="InterPro" id="IPR019734">
    <property type="entry name" value="TPR_rpt"/>
</dbReference>
<name>A0A7L4ZDI1_9FLAO</name>
<dbReference type="EMBL" id="CP019288">
    <property type="protein sequence ID" value="QHI34862.1"/>
    <property type="molecule type" value="Genomic_DNA"/>
</dbReference>
<feature type="repeat" description="TPR" evidence="1">
    <location>
        <begin position="316"/>
        <end position="349"/>
    </location>
</feature>
<evidence type="ECO:0000256" key="2">
    <source>
        <dbReference type="SAM" id="SignalP"/>
    </source>
</evidence>
<dbReference type="AlphaFoldDB" id="A0A7L4ZDI1"/>
<dbReference type="Gene3D" id="1.25.40.10">
    <property type="entry name" value="Tetratricopeptide repeat domain"/>
    <property type="match status" value="1"/>
</dbReference>
<dbReference type="Pfam" id="PF11138">
    <property type="entry name" value="DUF2911"/>
    <property type="match status" value="1"/>
</dbReference>
<feature type="signal peptide" evidence="2">
    <location>
        <begin position="1"/>
        <end position="25"/>
    </location>
</feature>
<dbReference type="PROSITE" id="PS50005">
    <property type="entry name" value="TPR"/>
    <property type="match status" value="1"/>
</dbReference>
<accession>A0A7L4ZDI1</accession>